<comment type="caution">
    <text evidence="1">The sequence shown here is derived from an EMBL/GenBank/DDBJ whole genome shotgun (WGS) entry which is preliminary data.</text>
</comment>
<protein>
    <recommendedName>
        <fullName evidence="3">Myo-inositol-1(Or 4)-monophosphatase</fullName>
    </recommendedName>
</protein>
<proteinExistence type="predicted"/>
<reference evidence="1 2" key="1">
    <citation type="submission" date="2019-06" db="EMBL/GenBank/DDBJ databases">
        <title>Sequencing the genomes of 1000 actinobacteria strains.</title>
        <authorList>
            <person name="Klenk H.-P."/>
        </authorList>
    </citation>
    <scope>NUCLEOTIDE SEQUENCE [LARGE SCALE GENOMIC DNA]</scope>
    <source>
        <strain evidence="1 2">DSM 102131</strain>
    </source>
</reference>
<dbReference type="SUPFAM" id="SSF56655">
    <property type="entry name" value="Carbohydrate phosphatase"/>
    <property type="match status" value="1"/>
</dbReference>
<sequence length="318" mass="34540">MADELARIGASALRQAAMRTLRHLETSGGWKRLLLAEGELHLGDDPIQADEEAQVEFGRAFSRHPAYRDLRVIDIIGEERLKPPPELNPGERLLVLDPLDGSTQWAMIRAGYCVAAMLFIARSAGRIQLESAIIANQTHTFTLINGKPMTFGPTYGTSSEDAYLLSCQPDNGMVVPSIAFTGYKPKDRGSVLSLVHELPQWSFLTIGGNPVTPYVVAGGLTAAVTIREQAPWDAIGILMCSKTDAVVGTLNGTVLGHRGFEELFNKVALTRNTRSIPPMIVAKTERRFKEVATALAKARDSFGEGFGSGMEDLGQMSE</sequence>
<name>A0A561WW42_9ACTN</name>
<dbReference type="OrthoDB" id="5188196at2"/>
<gene>
    <name evidence="1" type="ORF">FHX75_111220</name>
</gene>
<evidence type="ECO:0008006" key="3">
    <source>
        <dbReference type="Google" id="ProtNLM"/>
    </source>
</evidence>
<accession>A0A561WW42</accession>
<dbReference type="Proteomes" id="UP000319927">
    <property type="component" value="Unassembled WGS sequence"/>
</dbReference>
<organism evidence="1 2">
    <name type="scientific">Micromonospora palomenae</name>
    <dbReference type="NCBI Taxonomy" id="1461247"/>
    <lineage>
        <taxon>Bacteria</taxon>
        <taxon>Bacillati</taxon>
        <taxon>Actinomycetota</taxon>
        <taxon>Actinomycetes</taxon>
        <taxon>Micromonosporales</taxon>
        <taxon>Micromonosporaceae</taxon>
        <taxon>Micromonospora</taxon>
    </lineage>
</organism>
<dbReference type="RefSeq" id="WP_154937056.1">
    <property type="nucleotide sequence ID" value="NZ_VIXA01000001.1"/>
</dbReference>
<keyword evidence="2" id="KW-1185">Reference proteome</keyword>
<dbReference type="AlphaFoldDB" id="A0A561WW42"/>
<dbReference type="EMBL" id="VIXA01000001">
    <property type="protein sequence ID" value="TWG28069.1"/>
    <property type="molecule type" value="Genomic_DNA"/>
</dbReference>
<evidence type="ECO:0000313" key="2">
    <source>
        <dbReference type="Proteomes" id="UP000319927"/>
    </source>
</evidence>
<evidence type="ECO:0000313" key="1">
    <source>
        <dbReference type="EMBL" id="TWG28069.1"/>
    </source>
</evidence>